<dbReference type="GO" id="GO:0031388">
    <property type="term" value="P:organic acid phosphorylation"/>
    <property type="evidence" value="ECO:0007669"/>
    <property type="project" value="UniProtKB-UniRule"/>
</dbReference>
<dbReference type="NCBIfam" id="TIGR00045">
    <property type="entry name" value="glycerate kinase"/>
    <property type="match status" value="1"/>
</dbReference>
<evidence type="ECO:0000313" key="5">
    <source>
        <dbReference type="EMBL" id="SFQ04122.1"/>
    </source>
</evidence>
<reference evidence="5 6" key="1">
    <citation type="submission" date="2016-10" db="EMBL/GenBank/DDBJ databases">
        <authorList>
            <person name="de Groot N.N."/>
        </authorList>
    </citation>
    <scope>NUCLEOTIDE SEQUENCE [LARGE SCALE GENOMIC DNA]</scope>
    <source>
        <strain evidence="5 6">DSM 28286</strain>
    </source>
</reference>
<dbReference type="PANTHER" id="PTHR21599">
    <property type="entry name" value="GLYCERATE KINASE"/>
    <property type="match status" value="1"/>
</dbReference>
<keyword evidence="6" id="KW-1185">Reference proteome</keyword>
<dbReference type="Gene3D" id="3.40.50.10350">
    <property type="entry name" value="Glycerate kinase, domain 1"/>
    <property type="match status" value="1"/>
</dbReference>
<evidence type="ECO:0000313" key="6">
    <source>
        <dbReference type="Proteomes" id="UP000199031"/>
    </source>
</evidence>
<gene>
    <name evidence="5" type="ORF">SAMN05444277_104281</name>
</gene>
<dbReference type="SUPFAM" id="SSF110738">
    <property type="entry name" value="Glycerate kinase I"/>
    <property type="match status" value="1"/>
</dbReference>
<dbReference type="InterPro" id="IPR018193">
    <property type="entry name" value="Glyc_kinase_flavodox-like_fold"/>
</dbReference>
<dbReference type="PIRSF" id="PIRSF006078">
    <property type="entry name" value="GlxK"/>
    <property type="match status" value="1"/>
</dbReference>
<evidence type="ECO:0000256" key="2">
    <source>
        <dbReference type="ARBA" id="ARBA00022679"/>
    </source>
</evidence>
<name>A0A1I5V9N4_9BACT</name>
<dbReference type="PANTHER" id="PTHR21599:SF0">
    <property type="entry name" value="GLYCERATE KINASE"/>
    <property type="match status" value="1"/>
</dbReference>
<comment type="similarity">
    <text evidence="1 4">Belongs to the glycerate kinase type-1 family.</text>
</comment>
<dbReference type="OrthoDB" id="9774290at2"/>
<proteinExistence type="inferred from homology"/>
<organism evidence="5 6">
    <name type="scientific">Parafilimonas terrae</name>
    <dbReference type="NCBI Taxonomy" id="1465490"/>
    <lineage>
        <taxon>Bacteria</taxon>
        <taxon>Pseudomonadati</taxon>
        <taxon>Bacteroidota</taxon>
        <taxon>Chitinophagia</taxon>
        <taxon>Chitinophagales</taxon>
        <taxon>Chitinophagaceae</taxon>
        <taxon>Parafilimonas</taxon>
    </lineage>
</organism>
<protein>
    <submittedName>
        <fullName evidence="5">Glycerate kinase</fullName>
    </submittedName>
</protein>
<evidence type="ECO:0000256" key="3">
    <source>
        <dbReference type="ARBA" id="ARBA00022777"/>
    </source>
</evidence>
<dbReference type="InterPro" id="IPR036129">
    <property type="entry name" value="Glycerate_kinase_sf"/>
</dbReference>
<accession>A0A1I5V9N4</accession>
<dbReference type="InterPro" id="IPR018197">
    <property type="entry name" value="Glycerate_kinase_RE-like"/>
</dbReference>
<dbReference type="RefSeq" id="WP_090657620.1">
    <property type="nucleotide sequence ID" value="NZ_FOXQ01000004.1"/>
</dbReference>
<keyword evidence="3 4" id="KW-0418">Kinase</keyword>
<keyword evidence="2 4" id="KW-0808">Transferase</keyword>
<evidence type="ECO:0000256" key="1">
    <source>
        <dbReference type="ARBA" id="ARBA00006284"/>
    </source>
</evidence>
<dbReference type="Proteomes" id="UP000199031">
    <property type="component" value="Unassembled WGS sequence"/>
</dbReference>
<dbReference type="AlphaFoldDB" id="A0A1I5V9N4"/>
<evidence type="ECO:0000256" key="4">
    <source>
        <dbReference type="PIRNR" id="PIRNR006078"/>
    </source>
</evidence>
<dbReference type="Pfam" id="PF02595">
    <property type="entry name" value="Gly_kinase"/>
    <property type="match status" value="1"/>
</dbReference>
<dbReference type="EMBL" id="FOXQ01000004">
    <property type="protein sequence ID" value="SFQ04122.1"/>
    <property type="molecule type" value="Genomic_DNA"/>
</dbReference>
<sequence length="382" mass="40287">MNILIAPNAFKNSLNATAAAKAIGEGLLQSKLPCSIEYFPVGDGGDGTAELIIQKQNGKTINVETHDALGRKIKSSYGLIDDERTAVVELANASGIKLLKTDELNPLHATTFGTGELIKHALDKKVRKIILCIGGSATVDGGIGILRALGIKFLNDKNKLIEIIPKALPALSFIDTSEFDKRVLSCELVILCDVENTLLGNNGAAKIFGPQKGASEDDIIKLEAALTVFNAVTLKQTGIDMSAIKHGGAAGGVAAGLAAYCNAKLVNGIEYFLSITGFEKALQKADIVITGEGKIDAQTLQGKGPYGVAVKAKEKNIPVIGAAGNVPLENNKELQQYFDVLFSINNEATDINTAMQHTKANLIRTGAIIGKLISISQKIKAV</sequence>
<dbReference type="InterPro" id="IPR004381">
    <property type="entry name" value="Glycerate_kinase"/>
</dbReference>
<dbReference type="STRING" id="1465490.SAMN05444277_104281"/>
<dbReference type="GO" id="GO:0008887">
    <property type="term" value="F:glycerate kinase activity"/>
    <property type="evidence" value="ECO:0007669"/>
    <property type="project" value="UniProtKB-UniRule"/>
</dbReference>
<dbReference type="Gene3D" id="3.90.1510.10">
    <property type="entry name" value="Glycerate kinase, domain 2"/>
    <property type="match status" value="1"/>
</dbReference>